<accession>A0A377W9E5</accession>
<comment type="subcellular location">
    <subcellularLocation>
        <location evidence="1">Cell inner membrane</location>
        <topology evidence="1">Multi-pass membrane protein</topology>
    </subcellularLocation>
</comment>
<keyword evidence="7" id="KW-0472">Membrane</keyword>
<protein>
    <submittedName>
        <fullName evidence="9">General secretion pathway protein F</fullName>
    </submittedName>
</protein>
<proteinExistence type="inferred from homology"/>
<dbReference type="PANTHER" id="PTHR30012">
    <property type="entry name" value="GENERAL SECRETION PATHWAY PROTEIN"/>
    <property type="match status" value="1"/>
</dbReference>
<dbReference type="PRINTS" id="PR00812">
    <property type="entry name" value="BCTERIALGSPF"/>
</dbReference>
<sequence>MALFRYQALDAQGKTRRGLQQADSARHARQLLRDKGWLALEVTTADPARRLWAGGSLTRRTSAGDLALLTRQLATLVAAGIPLEKALDAVAQQCEKPSLRTLMAGVRSKVLEGHSLAEAMRAYPACFDGLFCAMVAAGETSGHLDGVLNRLADYTEQRQQLRARLLQAMIYPSY</sequence>
<dbReference type="GO" id="GO:0015628">
    <property type="term" value="P:protein secretion by the type II secretion system"/>
    <property type="evidence" value="ECO:0007669"/>
    <property type="project" value="TreeGrafter"/>
</dbReference>
<dbReference type="InterPro" id="IPR003004">
    <property type="entry name" value="GspF/PilC"/>
</dbReference>
<evidence type="ECO:0000256" key="4">
    <source>
        <dbReference type="ARBA" id="ARBA00022519"/>
    </source>
</evidence>
<dbReference type="EMBL" id="UGLB01000003">
    <property type="protein sequence ID" value="STT50542.1"/>
    <property type="molecule type" value="Genomic_DNA"/>
</dbReference>
<evidence type="ECO:0000256" key="5">
    <source>
        <dbReference type="ARBA" id="ARBA00022692"/>
    </source>
</evidence>
<evidence type="ECO:0000259" key="8">
    <source>
        <dbReference type="Pfam" id="PF00482"/>
    </source>
</evidence>
<dbReference type="Gene3D" id="1.20.81.30">
    <property type="entry name" value="Type II secretion system (T2SS), domain F"/>
    <property type="match status" value="1"/>
</dbReference>
<reference evidence="9 10" key="1">
    <citation type="submission" date="2018-06" db="EMBL/GenBank/DDBJ databases">
        <authorList>
            <consortium name="Pathogen Informatics"/>
            <person name="Doyle S."/>
        </authorList>
    </citation>
    <scope>NUCLEOTIDE SEQUENCE [LARGE SCALE GENOMIC DNA]</scope>
    <source>
        <strain evidence="9 10">NCTC9637</strain>
    </source>
</reference>
<dbReference type="InterPro" id="IPR042094">
    <property type="entry name" value="T2SS_GspF_sf"/>
</dbReference>
<name>A0A377W9E5_KLEPN</name>
<dbReference type="Proteomes" id="UP000255099">
    <property type="component" value="Unassembled WGS sequence"/>
</dbReference>
<dbReference type="Pfam" id="PF00482">
    <property type="entry name" value="T2SSF"/>
    <property type="match status" value="1"/>
</dbReference>
<keyword evidence="6" id="KW-1133">Transmembrane helix</keyword>
<evidence type="ECO:0000313" key="9">
    <source>
        <dbReference type="EMBL" id="STT50542.1"/>
    </source>
</evidence>
<gene>
    <name evidence="9" type="primary">epsF_1</name>
    <name evidence="9" type="ORF">NCTC9637_05538</name>
</gene>
<evidence type="ECO:0000256" key="6">
    <source>
        <dbReference type="ARBA" id="ARBA00022989"/>
    </source>
</evidence>
<evidence type="ECO:0000256" key="7">
    <source>
        <dbReference type="ARBA" id="ARBA00023136"/>
    </source>
</evidence>
<keyword evidence="3" id="KW-1003">Cell membrane</keyword>
<evidence type="ECO:0000313" key="10">
    <source>
        <dbReference type="Proteomes" id="UP000255099"/>
    </source>
</evidence>
<evidence type="ECO:0000256" key="3">
    <source>
        <dbReference type="ARBA" id="ARBA00022475"/>
    </source>
</evidence>
<feature type="domain" description="Type II secretion system protein GspF" evidence="8">
    <location>
        <begin position="70"/>
        <end position="172"/>
    </location>
</feature>
<keyword evidence="5" id="KW-0812">Transmembrane</keyword>
<dbReference type="InterPro" id="IPR018076">
    <property type="entry name" value="T2SS_GspF_dom"/>
</dbReference>
<dbReference type="PANTHER" id="PTHR30012:SF0">
    <property type="entry name" value="TYPE II SECRETION SYSTEM PROTEIN F-RELATED"/>
    <property type="match status" value="1"/>
</dbReference>
<dbReference type="FunFam" id="1.20.81.30:FF:000001">
    <property type="entry name" value="Type II secretion system protein F"/>
    <property type="match status" value="1"/>
</dbReference>
<comment type="similarity">
    <text evidence="2">Belongs to the GSP F family.</text>
</comment>
<keyword evidence="4" id="KW-0997">Cell inner membrane</keyword>
<dbReference type="GO" id="GO:0005886">
    <property type="term" value="C:plasma membrane"/>
    <property type="evidence" value="ECO:0007669"/>
    <property type="project" value="UniProtKB-SubCell"/>
</dbReference>
<evidence type="ECO:0000256" key="2">
    <source>
        <dbReference type="ARBA" id="ARBA00005745"/>
    </source>
</evidence>
<evidence type="ECO:0000256" key="1">
    <source>
        <dbReference type="ARBA" id="ARBA00004429"/>
    </source>
</evidence>
<organism evidence="9 10">
    <name type="scientific">Klebsiella pneumoniae</name>
    <dbReference type="NCBI Taxonomy" id="573"/>
    <lineage>
        <taxon>Bacteria</taxon>
        <taxon>Pseudomonadati</taxon>
        <taxon>Pseudomonadota</taxon>
        <taxon>Gammaproteobacteria</taxon>
        <taxon>Enterobacterales</taxon>
        <taxon>Enterobacteriaceae</taxon>
        <taxon>Klebsiella/Raoultella group</taxon>
        <taxon>Klebsiella</taxon>
        <taxon>Klebsiella pneumoniae complex</taxon>
    </lineage>
</organism>
<dbReference type="AlphaFoldDB" id="A0A377W9E5"/>